<name>A0A5N6N789_9ASTR</name>
<comment type="caution">
    <text evidence="2">The sequence shown here is derived from an EMBL/GenBank/DDBJ whole genome shotgun (WGS) entry which is preliminary data.</text>
</comment>
<feature type="region of interest" description="Disordered" evidence="1">
    <location>
        <begin position="1"/>
        <end position="23"/>
    </location>
</feature>
<gene>
    <name evidence="2" type="ORF">E3N88_25981</name>
</gene>
<organism evidence="2 3">
    <name type="scientific">Mikania micrantha</name>
    <name type="common">bitter vine</name>
    <dbReference type="NCBI Taxonomy" id="192012"/>
    <lineage>
        <taxon>Eukaryota</taxon>
        <taxon>Viridiplantae</taxon>
        <taxon>Streptophyta</taxon>
        <taxon>Embryophyta</taxon>
        <taxon>Tracheophyta</taxon>
        <taxon>Spermatophyta</taxon>
        <taxon>Magnoliopsida</taxon>
        <taxon>eudicotyledons</taxon>
        <taxon>Gunneridae</taxon>
        <taxon>Pentapetalae</taxon>
        <taxon>asterids</taxon>
        <taxon>campanulids</taxon>
        <taxon>Asterales</taxon>
        <taxon>Asteraceae</taxon>
        <taxon>Asteroideae</taxon>
        <taxon>Heliantheae alliance</taxon>
        <taxon>Eupatorieae</taxon>
        <taxon>Mikania</taxon>
    </lineage>
</organism>
<feature type="compositionally biased region" description="Basic and acidic residues" evidence="1">
    <location>
        <begin position="9"/>
        <end position="23"/>
    </location>
</feature>
<proteinExistence type="predicted"/>
<sequence>MLKNVSRRSWNEGKRASKSSASERAKKTRIFAIGGKPSEGVWSQAAEAPAAGVAPVIIGHSTFLSRAYRLASCTPARRRSRGFLLRIWNPNPALELLELNHGVNGLIRVWDDKVLIFDDFGHDLCLWMIYALLSAVKL</sequence>
<protein>
    <submittedName>
        <fullName evidence="2">Uncharacterized protein</fullName>
    </submittedName>
</protein>
<evidence type="ECO:0000256" key="1">
    <source>
        <dbReference type="SAM" id="MobiDB-lite"/>
    </source>
</evidence>
<dbReference type="AlphaFoldDB" id="A0A5N6N789"/>
<accession>A0A5N6N789</accession>
<evidence type="ECO:0000313" key="2">
    <source>
        <dbReference type="EMBL" id="KAD4385812.1"/>
    </source>
</evidence>
<keyword evidence="3" id="KW-1185">Reference proteome</keyword>
<dbReference type="Proteomes" id="UP000326396">
    <property type="component" value="Linkage Group LG3"/>
</dbReference>
<dbReference type="EMBL" id="SZYD01000013">
    <property type="protein sequence ID" value="KAD4385812.1"/>
    <property type="molecule type" value="Genomic_DNA"/>
</dbReference>
<evidence type="ECO:0000313" key="3">
    <source>
        <dbReference type="Proteomes" id="UP000326396"/>
    </source>
</evidence>
<reference evidence="2 3" key="1">
    <citation type="submission" date="2019-05" db="EMBL/GenBank/DDBJ databases">
        <title>Mikania micrantha, genome provides insights into the molecular mechanism of rapid growth.</title>
        <authorList>
            <person name="Liu B."/>
        </authorList>
    </citation>
    <scope>NUCLEOTIDE SEQUENCE [LARGE SCALE GENOMIC DNA]</scope>
    <source>
        <strain evidence="2">NLD-2019</strain>
        <tissue evidence="2">Leaf</tissue>
    </source>
</reference>